<evidence type="ECO:0000256" key="6">
    <source>
        <dbReference type="SAM" id="Phobius"/>
    </source>
</evidence>
<dbReference type="Proteomes" id="UP000677265">
    <property type="component" value="Unassembled WGS sequence"/>
</dbReference>
<feature type="transmembrane region" description="Helical" evidence="6">
    <location>
        <begin position="28"/>
        <end position="56"/>
    </location>
</feature>
<feature type="transmembrane region" description="Helical" evidence="6">
    <location>
        <begin position="153"/>
        <end position="179"/>
    </location>
</feature>
<evidence type="ECO:0000256" key="3">
    <source>
        <dbReference type="ARBA" id="ARBA00022692"/>
    </source>
</evidence>
<protein>
    <submittedName>
        <fullName evidence="7">DUF92 domain-containing protein</fullName>
    </submittedName>
</protein>
<gene>
    <name evidence="8" type="ORF">KHB02_013905</name>
    <name evidence="7" type="ORF">KHB02_26755</name>
</gene>
<keyword evidence="5 6" id="KW-0472">Membrane</keyword>
<comment type="subcellular location">
    <subcellularLocation>
        <location evidence="1">Membrane</location>
        <topology evidence="1">Multi-pass membrane protein</topology>
    </subcellularLocation>
</comment>
<keyword evidence="9" id="KW-1185">Reference proteome</keyword>
<comment type="similarity">
    <text evidence="2">Belongs to the TMEM19 family.</text>
</comment>
<dbReference type="RefSeq" id="WP_213144849.1">
    <property type="nucleotide sequence ID" value="NZ_JAGYPE020000023.1"/>
</dbReference>
<feature type="transmembrane region" description="Helical" evidence="6">
    <location>
        <begin position="241"/>
        <end position="260"/>
    </location>
</feature>
<keyword evidence="4 6" id="KW-1133">Transmembrane helix</keyword>
<dbReference type="PANTHER" id="PTHR13353">
    <property type="entry name" value="TRANSMEMBRANE PROTEIN 19"/>
    <property type="match status" value="1"/>
</dbReference>
<reference evidence="7" key="1">
    <citation type="submission" date="2021-05" db="EMBL/GenBank/DDBJ databases">
        <title>Novel Bacillus species.</title>
        <authorList>
            <person name="Liu G."/>
        </authorList>
    </citation>
    <scope>NUCLEOTIDE SEQUENCE</scope>
    <source>
        <strain evidence="7 9">FJAT-50051</strain>
    </source>
</reference>
<comment type="caution">
    <text evidence="7">The sequence shown here is derived from an EMBL/GenBank/DDBJ whole genome shotgun (WGS) entry which is preliminary data.</text>
</comment>
<evidence type="ECO:0000313" key="8">
    <source>
        <dbReference type="EMBL" id="MCH6266620.1"/>
    </source>
</evidence>
<dbReference type="InterPro" id="IPR002794">
    <property type="entry name" value="DUF92_TMEM19"/>
</dbReference>
<organism evidence="7">
    <name type="scientific">Neobacillus citreus</name>
    <dbReference type="NCBI Taxonomy" id="2833578"/>
    <lineage>
        <taxon>Bacteria</taxon>
        <taxon>Bacillati</taxon>
        <taxon>Bacillota</taxon>
        <taxon>Bacilli</taxon>
        <taxon>Bacillales</taxon>
        <taxon>Bacillaceae</taxon>
        <taxon>Neobacillus</taxon>
    </lineage>
</organism>
<dbReference type="AlphaFoldDB" id="A0A942T3X3"/>
<evidence type="ECO:0000256" key="5">
    <source>
        <dbReference type="ARBA" id="ARBA00023136"/>
    </source>
</evidence>
<evidence type="ECO:0000256" key="2">
    <source>
        <dbReference type="ARBA" id="ARBA00009012"/>
    </source>
</evidence>
<feature type="transmembrane region" description="Helical" evidence="6">
    <location>
        <begin position="185"/>
        <end position="205"/>
    </location>
</feature>
<dbReference type="Pfam" id="PF01940">
    <property type="entry name" value="DUF92"/>
    <property type="match status" value="1"/>
</dbReference>
<sequence>MIVPILIIVILLAGGLAGYREKSLTASGAIAAVFVGLAIYAGFGIKGLVILGVFFVSSSFWSKYKSYAKKELEEKLAKGSTRDWRQVIANGGMAALFSICYYFHPGESWVIGFIVSLASSNSDTWASEIGSLSRKEPIFIRTFKRVEKGTSGAVSLLGSMAALLGSLIVALVSFCLFQLSLVNVMLVFLFGYIGNVIDTLFGAFYQQAYVCKQCGIETEKRNHCGLPTSRIKGISLVDNDMVNFLSGLLAAALAIFVAQML</sequence>
<accession>A0A942T3X3</accession>
<proteinExistence type="inferred from homology"/>
<evidence type="ECO:0000313" key="9">
    <source>
        <dbReference type="Proteomes" id="UP000677265"/>
    </source>
</evidence>
<evidence type="ECO:0000313" key="7">
    <source>
        <dbReference type="EMBL" id="MBS4184985.1"/>
    </source>
</evidence>
<dbReference type="PANTHER" id="PTHR13353:SF5">
    <property type="entry name" value="TRANSMEMBRANE PROTEIN 19"/>
    <property type="match status" value="1"/>
</dbReference>
<dbReference type="EMBL" id="JAGYPE010000005">
    <property type="protein sequence ID" value="MBS4184985.1"/>
    <property type="molecule type" value="Genomic_DNA"/>
</dbReference>
<evidence type="ECO:0000256" key="4">
    <source>
        <dbReference type="ARBA" id="ARBA00022989"/>
    </source>
</evidence>
<dbReference type="GO" id="GO:0016020">
    <property type="term" value="C:membrane"/>
    <property type="evidence" value="ECO:0007669"/>
    <property type="project" value="UniProtKB-SubCell"/>
</dbReference>
<dbReference type="EMBL" id="JAGYPE020000023">
    <property type="protein sequence ID" value="MCH6266620.1"/>
    <property type="molecule type" value="Genomic_DNA"/>
</dbReference>
<name>A0A942T3X3_9BACI</name>
<evidence type="ECO:0000256" key="1">
    <source>
        <dbReference type="ARBA" id="ARBA00004141"/>
    </source>
</evidence>
<keyword evidence="3 6" id="KW-0812">Transmembrane</keyword>